<dbReference type="EMBL" id="JAUJFL010000001">
    <property type="protein sequence ID" value="KAK2615404.1"/>
    <property type="molecule type" value="Genomic_DNA"/>
</dbReference>
<evidence type="ECO:0000313" key="1">
    <source>
        <dbReference type="EMBL" id="KAK2615404.1"/>
    </source>
</evidence>
<keyword evidence="2" id="KW-1185">Reference proteome</keyword>
<dbReference type="Proteomes" id="UP001265746">
    <property type="component" value="Unassembled WGS sequence"/>
</dbReference>
<organism evidence="1 2">
    <name type="scientific">Phomopsis amygdali</name>
    <name type="common">Fusicoccum amygdali</name>
    <dbReference type="NCBI Taxonomy" id="1214568"/>
    <lineage>
        <taxon>Eukaryota</taxon>
        <taxon>Fungi</taxon>
        <taxon>Dikarya</taxon>
        <taxon>Ascomycota</taxon>
        <taxon>Pezizomycotina</taxon>
        <taxon>Sordariomycetes</taxon>
        <taxon>Sordariomycetidae</taxon>
        <taxon>Diaporthales</taxon>
        <taxon>Diaporthaceae</taxon>
        <taxon>Diaporthe</taxon>
    </lineage>
</organism>
<reference evidence="1" key="1">
    <citation type="submission" date="2023-06" db="EMBL/GenBank/DDBJ databases">
        <authorList>
            <person name="Noh H."/>
        </authorList>
    </citation>
    <scope>NUCLEOTIDE SEQUENCE</scope>
    <source>
        <strain evidence="1">DUCC20226</strain>
    </source>
</reference>
<evidence type="ECO:0000313" key="2">
    <source>
        <dbReference type="Proteomes" id="UP001265746"/>
    </source>
</evidence>
<dbReference type="AlphaFoldDB" id="A0AAD9STC8"/>
<proteinExistence type="predicted"/>
<comment type="caution">
    <text evidence="1">The sequence shown here is derived from an EMBL/GenBank/DDBJ whole genome shotgun (WGS) entry which is preliminary data.</text>
</comment>
<protein>
    <submittedName>
        <fullName evidence="1">Uncharacterized protein</fullName>
    </submittedName>
</protein>
<name>A0AAD9STC8_PHOAM</name>
<gene>
    <name evidence="1" type="ORF">N8I77_002162</name>
</gene>
<accession>A0AAD9STC8</accession>
<sequence>MTGSESENSSAVPRVLLCKALQPSLSLRNTRREAILLTELDALFVPSTRLFDITCHGCDFTERQVEFRLPFIAVGEGLQCATDFFGSHPRSFARFDALGSPPTKLSQSSLDSPHQTLVGLVILKNLLVRI</sequence>